<dbReference type="AlphaFoldDB" id="A0AAD3D2L5"/>
<reference evidence="4 5" key="1">
    <citation type="journal article" date="2021" name="Sci. Rep.">
        <title>The genome of the diatom Chaetoceros tenuissimus carries an ancient integrated fragment of an extant virus.</title>
        <authorList>
            <person name="Hongo Y."/>
            <person name="Kimura K."/>
            <person name="Takaki Y."/>
            <person name="Yoshida Y."/>
            <person name="Baba S."/>
            <person name="Kobayashi G."/>
            <person name="Nagasaki K."/>
            <person name="Hano T."/>
            <person name="Tomaru Y."/>
        </authorList>
    </citation>
    <scope>NUCLEOTIDE SEQUENCE [LARGE SCALE GENOMIC DNA]</scope>
    <source>
        <strain evidence="4 5">NIES-3715</strain>
    </source>
</reference>
<gene>
    <name evidence="4" type="ORF">CTEN210_11881</name>
</gene>
<name>A0AAD3D2L5_9STRA</name>
<evidence type="ECO:0000313" key="4">
    <source>
        <dbReference type="EMBL" id="GFH55405.1"/>
    </source>
</evidence>
<keyword evidence="1 3" id="KW-0853">WD repeat</keyword>
<dbReference type="Gene3D" id="2.130.10.10">
    <property type="entry name" value="YVTN repeat-like/Quinoprotein amine dehydrogenase"/>
    <property type="match status" value="1"/>
</dbReference>
<dbReference type="PROSITE" id="PS50082">
    <property type="entry name" value="WD_REPEATS_2"/>
    <property type="match status" value="1"/>
</dbReference>
<dbReference type="InterPro" id="IPR036322">
    <property type="entry name" value="WD40_repeat_dom_sf"/>
</dbReference>
<dbReference type="InterPro" id="IPR001680">
    <property type="entry name" value="WD40_rpt"/>
</dbReference>
<evidence type="ECO:0000256" key="1">
    <source>
        <dbReference type="ARBA" id="ARBA00022574"/>
    </source>
</evidence>
<dbReference type="SUPFAM" id="SSF50978">
    <property type="entry name" value="WD40 repeat-like"/>
    <property type="match status" value="1"/>
</dbReference>
<evidence type="ECO:0000313" key="5">
    <source>
        <dbReference type="Proteomes" id="UP001054902"/>
    </source>
</evidence>
<sequence>MSSLSTDSTILQLPSPVAEDGITAVAFLSNELLCCTSWDGALRIFSKQDMKLVTLHQMNVGPLLSLACTEDEIYVGSLSGKILKFEIGSSSVKEVASHDDCVSCLSFVEGVLISSSWDSHLKIFQNDELKSSLALPEKAFSMDAIAMGDKIRVAVATANRRLVIVDVVNGQASIVLNRESSLKYQSRVVRFFPSGVGVAVGSIEGRVAIEFLNELQVESPDNMKKYAFKCHRKGDVVYPVNDIAFHPTYNTFATAGCDGTVVTWDGLAKKKLSVLPEFPQGISALAYSPDGMTLAIAVSYTFEEGDKYGDLDENSRPKDELYLKTMSEKDYLPKKK</sequence>
<dbReference type="EMBL" id="BLLK01000047">
    <property type="protein sequence ID" value="GFH55405.1"/>
    <property type="molecule type" value="Genomic_DNA"/>
</dbReference>
<accession>A0AAD3D2L5</accession>
<evidence type="ECO:0000256" key="3">
    <source>
        <dbReference type="PROSITE-ProRule" id="PRU00221"/>
    </source>
</evidence>
<dbReference type="SMART" id="SM00320">
    <property type="entry name" value="WD40"/>
    <property type="match status" value="3"/>
</dbReference>
<keyword evidence="2" id="KW-0677">Repeat</keyword>
<feature type="repeat" description="WD" evidence="3">
    <location>
        <begin position="240"/>
        <end position="265"/>
    </location>
</feature>
<keyword evidence="5" id="KW-1185">Reference proteome</keyword>
<protein>
    <submittedName>
        <fullName evidence="4">Cell cycle arrest protein BUB3</fullName>
    </submittedName>
</protein>
<dbReference type="Proteomes" id="UP001054902">
    <property type="component" value="Unassembled WGS sequence"/>
</dbReference>
<dbReference type="InterPro" id="IPR015943">
    <property type="entry name" value="WD40/YVTN_repeat-like_dom_sf"/>
</dbReference>
<proteinExistence type="predicted"/>
<evidence type="ECO:0000256" key="2">
    <source>
        <dbReference type="ARBA" id="ARBA00022737"/>
    </source>
</evidence>
<dbReference type="PANTHER" id="PTHR10971">
    <property type="entry name" value="MRNA EXPORT FACTOR AND BUB3"/>
    <property type="match status" value="1"/>
</dbReference>
<organism evidence="4 5">
    <name type="scientific">Chaetoceros tenuissimus</name>
    <dbReference type="NCBI Taxonomy" id="426638"/>
    <lineage>
        <taxon>Eukaryota</taxon>
        <taxon>Sar</taxon>
        <taxon>Stramenopiles</taxon>
        <taxon>Ochrophyta</taxon>
        <taxon>Bacillariophyta</taxon>
        <taxon>Coscinodiscophyceae</taxon>
        <taxon>Chaetocerotophycidae</taxon>
        <taxon>Chaetocerotales</taxon>
        <taxon>Chaetocerotaceae</taxon>
        <taxon>Chaetoceros</taxon>
    </lineage>
</organism>
<dbReference type="Pfam" id="PF00400">
    <property type="entry name" value="WD40"/>
    <property type="match status" value="2"/>
</dbReference>
<comment type="caution">
    <text evidence="4">The sequence shown here is derived from an EMBL/GenBank/DDBJ whole genome shotgun (WGS) entry which is preliminary data.</text>
</comment>